<name>A0A514D920_9VIRU</name>
<evidence type="ECO:0000256" key="8">
    <source>
        <dbReference type="ARBA" id="ARBA00048744"/>
    </source>
</evidence>
<feature type="domain" description="RdRp catalytic" evidence="10">
    <location>
        <begin position="301"/>
        <end position="445"/>
    </location>
</feature>
<dbReference type="InterPro" id="IPR005093">
    <property type="entry name" value="RNArep_beta"/>
</dbReference>
<comment type="catalytic activity">
    <reaction evidence="8">
        <text>RNA(n) + a ribonucleoside 5'-triphosphate = RNA(n+1) + diphosphate</text>
        <dbReference type="Rhea" id="RHEA:21248"/>
        <dbReference type="Rhea" id="RHEA-COMP:14527"/>
        <dbReference type="Rhea" id="RHEA-COMP:17342"/>
        <dbReference type="ChEBI" id="CHEBI:33019"/>
        <dbReference type="ChEBI" id="CHEBI:61557"/>
        <dbReference type="ChEBI" id="CHEBI:140395"/>
        <dbReference type="EC" id="2.7.7.48"/>
    </reaction>
</comment>
<reference evidence="11" key="1">
    <citation type="submission" date="2019-05" db="EMBL/GenBank/DDBJ databases">
        <title>Metatranscriptomic reconstruction reveals RNA viruses with the potential to shape carbon cycling in soil.</title>
        <authorList>
            <person name="Starr E.P."/>
            <person name="Nuccio E."/>
            <person name="Pett-Ridge J."/>
            <person name="Banfield J.F."/>
            <person name="Firestone M.K."/>
        </authorList>
    </citation>
    <scope>NUCLEOTIDE SEQUENCE</scope>
    <source>
        <strain evidence="11">H1_Rhizo_25_scaffold_960</strain>
    </source>
</reference>
<accession>A0A514D920</accession>
<keyword evidence="3" id="KW-0808">Transferase</keyword>
<evidence type="ECO:0000313" key="11">
    <source>
        <dbReference type="EMBL" id="QDH90115.1"/>
    </source>
</evidence>
<evidence type="ECO:0000256" key="2">
    <source>
        <dbReference type="ARBA" id="ARBA00022484"/>
    </source>
</evidence>
<evidence type="ECO:0000259" key="10">
    <source>
        <dbReference type="PROSITE" id="PS50522"/>
    </source>
</evidence>
<evidence type="ECO:0000256" key="3">
    <source>
        <dbReference type="ARBA" id="ARBA00022679"/>
    </source>
</evidence>
<dbReference type="GO" id="GO:0000166">
    <property type="term" value="F:nucleotide binding"/>
    <property type="evidence" value="ECO:0007669"/>
    <property type="project" value="UniProtKB-KW"/>
</dbReference>
<keyword evidence="9" id="KW-0479">Metal-binding</keyword>
<sequence length="531" mass="60200">MKSLMSLWKVMLDESGIRCCTSTVKDLETGLCRFEHEGLSFLTITLPRFGKDLQKGLDQGKVDSSLFVGFQRSGGLPRFLRGFLRRVFDQSSGVVLPDPDIDAILCIRQLCFVFEKIALECSEERYKKAMSGYVQTEDDVKAADRRSPIRDSVDLRSTFAMLFGDSIDRLNRDLRESRYDRFLPKHGPGATADRLVGNQKFQQSRWSSRLERILPAGEFIIPNWKYHTSLMGVDIIQPGAEQPVRVISVPKTLKTPRIIAIEPTAMQYAQQSVLHAILGSFQEDNFLNEYITLHDQTPNQRMAREGSSSQELATIDLSEASDRVSNQLVRYLLAPWPDFSEAVDACRSRSADVPGHGVLRLAKFASMGSALTFPIETMVFIAIVVDRLRKSHPTTPWKEIKEIALSTTRAYGDDLIVPVSIVHDVILDLQAYGFKVNEDKTFYNGSFRESCGRDYYNGIDISVSRLRRLLPTSRHDASEVIAMVSFRNQLYFAGFWTTCQWLDKRIERILKFYPLVSPTSPGLGRHSFLPI</sequence>
<comment type="cofactor">
    <cofactor evidence="9">
        <name>Mg(2+)</name>
        <dbReference type="ChEBI" id="CHEBI:18420"/>
    </cofactor>
    <text evidence="9">Binds 2 Mg(2+) per subunit.</text>
</comment>
<evidence type="ECO:0000256" key="4">
    <source>
        <dbReference type="ARBA" id="ARBA00022695"/>
    </source>
</evidence>
<dbReference type="InterPro" id="IPR007096">
    <property type="entry name" value="RNA-dir_Rpol_cat_phage"/>
</dbReference>
<dbReference type="GO" id="GO:0039694">
    <property type="term" value="P:viral RNA genome replication"/>
    <property type="evidence" value="ECO:0007669"/>
    <property type="project" value="InterPro"/>
</dbReference>
<dbReference type="EMBL" id="MN035275">
    <property type="protein sequence ID" value="QDH90115.1"/>
    <property type="molecule type" value="Genomic_RNA"/>
</dbReference>
<evidence type="ECO:0000256" key="1">
    <source>
        <dbReference type="ARBA" id="ARBA00012494"/>
    </source>
</evidence>
<evidence type="ECO:0000256" key="6">
    <source>
        <dbReference type="ARBA" id="ARBA00022953"/>
    </source>
</evidence>
<keyword evidence="6" id="KW-0693">Viral RNA replication</keyword>
<keyword evidence="9" id="KW-0460">Magnesium</keyword>
<evidence type="ECO:0000256" key="7">
    <source>
        <dbReference type="ARBA" id="ARBA00030248"/>
    </source>
</evidence>
<feature type="binding site" evidence="9">
    <location>
        <position position="316"/>
    </location>
    <ligand>
        <name>Mg(2+)</name>
        <dbReference type="ChEBI" id="CHEBI:18420"/>
        <label>2</label>
    </ligand>
</feature>
<keyword evidence="2 11" id="KW-0696">RNA-directed RNA polymerase</keyword>
<dbReference type="EC" id="2.7.7.48" evidence="1"/>
<dbReference type="GO" id="GO:0003968">
    <property type="term" value="F:RNA-directed RNA polymerase activity"/>
    <property type="evidence" value="ECO:0007669"/>
    <property type="project" value="UniProtKB-KW"/>
</dbReference>
<feature type="binding site" evidence="9">
    <location>
        <position position="413"/>
    </location>
    <ligand>
        <name>Mg(2+)</name>
        <dbReference type="ChEBI" id="CHEBI:18420"/>
        <label>2</label>
    </ligand>
</feature>
<dbReference type="SUPFAM" id="SSF56672">
    <property type="entry name" value="DNA/RNA polymerases"/>
    <property type="match status" value="1"/>
</dbReference>
<dbReference type="InterPro" id="IPR043502">
    <property type="entry name" value="DNA/RNA_pol_sf"/>
</dbReference>
<keyword evidence="4" id="KW-0548">Nucleotidyltransferase</keyword>
<organism evidence="11">
    <name type="scientific">Leviviridae sp</name>
    <dbReference type="NCBI Taxonomy" id="2027243"/>
    <lineage>
        <taxon>Viruses</taxon>
        <taxon>Riboviria</taxon>
        <taxon>Orthornavirae</taxon>
        <taxon>Lenarviricota</taxon>
        <taxon>Leviviricetes</taxon>
        <taxon>Norzivirales</taxon>
        <taxon>Fiersviridae</taxon>
    </lineage>
</organism>
<feature type="non-terminal residue" evidence="11">
    <location>
        <position position="531"/>
    </location>
</feature>
<proteinExistence type="predicted"/>
<feature type="binding site" evidence="9">
    <location>
        <position position="414"/>
    </location>
    <ligand>
        <name>Mg(2+)</name>
        <dbReference type="ChEBI" id="CHEBI:18420"/>
        <label>2</label>
    </ligand>
</feature>
<evidence type="ECO:0000256" key="9">
    <source>
        <dbReference type="PIRSR" id="PIRSR605093-1"/>
    </source>
</evidence>
<evidence type="ECO:0000256" key="5">
    <source>
        <dbReference type="ARBA" id="ARBA00022741"/>
    </source>
</evidence>
<dbReference type="PROSITE" id="PS50522">
    <property type="entry name" value="RDRP_PHAGE"/>
    <property type="match status" value="1"/>
</dbReference>
<keyword evidence="5" id="KW-0547">Nucleotide-binding</keyword>
<dbReference type="Pfam" id="PF03431">
    <property type="entry name" value="RNA_replicase_B"/>
    <property type="match status" value="1"/>
</dbReference>
<protein>
    <recommendedName>
        <fullName evidence="1">RNA-directed RNA polymerase</fullName>
        <ecNumber evidence="1">2.7.7.48</ecNumber>
    </recommendedName>
    <alternativeName>
        <fullName evidence="7">RNA replicase beta chain</fullName>
    </alternativeName>
</protein>
<gene>
    <name evidence="11" type="ORF">H1Rhizo25960_000001</name>
</gene>
<dbReference type="GO" id="GO:0046872">
    <property type="term" value="F:metal ion binding"/>
    <property type="evidence" value="ECO:0007669"/>
    <property type="project" value="UniProtKB-KW"/>
</dbReference>